<comment type="caution">
    <text evidence="9">The sequence shown here is derived from an EMBL/GenBank/DDBJ whole genome shotgun (WGS) entry which is preliminary data.</text>
</comment>
<feature type="domain" description="Protein kinase" evidence="7">
    <location>
        <begin position="885"/>
        <end position="1363"/>
    </location>
</feature>
<evidence type="ECO:0000259" key="7">
    <source>
        <dbReference type="PROSITE" id="PS50011"/>
    </source>
</evidence>
<feature type="region of interest" description="Disordered" evidence="6">
    <location>
        <begin position="1112"/>
        <end position="1138"/>
    </location>
</feature>
<dbReference type="PROSITE" id="PS51285">
    <property type="entry name" value="AGC_KINASE_CTER"/>
    <property type="match status" value="1"/>
</dbReference>
<keyword evidence="10" id="KW-1185">Reference proteome</keyword>
<evidence type="ECO:0000313" key="9">
    <source>
        <dbReference type="EMBL" id="KAJ6241258.1"/>
    </source>
</evidence>
<evidence type="ECO:0000313" key="10">
    <source>
        <dbReference type="Proteomes" id="UP001150062"/>
    </source>
</evidence>
<evidence type="ECO:0000256" key="4">
    <source>
        <dbReference type="ARBA" id="ARBA00022777"/>
    </source>
</evidence>
<dbReference type="InterPro" id="IPR011009">
    <property type="entry name" value="Kinase-like_dom_sf"/>
</dbReference>
<keyword evidence="5" id="KW-0067">ATP-binding</keyword>
<feature type="compositionally biased region" description="Low complexity" evidence="6">
    <location>
        <begin position="532"/>
        <end position="545"/>
    </location>
</feature>
<feature type="compositionally biased region" description="Basic residues" evidence="6">
    <location>
        <begin position="84"/>
        <end position="112"/>
    </location>
</feature>
<gene>
    <name evidence="9" type="ORF">M0813_23450</name>
</gene>
<feature type="region of interest" description="Disordered" evidence="6">
    <location>
        <begin position="1185"/>
        <end position="1252"/>
    </location>
</feature>
<feature type="compositionally biased region" description="Acidic residues" evidence="6">
    <location>
        <begin position="1187"/>
        <end position="1197"/>
    </location>
</feature>
<feature type="region of interest" description="Disordered" evidence="6">
    <location>
        <begin position="225"/>
        <end position="244"/>
    </location>
</feature>
<feature type="compositionally biased region" description="Basic and acidic residues" evidence="6">
    <location>
        <begin position="225"/>
        <end position="234"/>
    </location>
</feature>
<feature type="region of interest" description="Disordered" evidence="6">
    <location>
        <begin position="366"/>
        <end position="568"/>
    </location>
</feature>
<reference evidence="9" key="1">
    <citation type="submission" date="2022-08" db="EMBL/GenBank/DDBJ databases">
        <title>Novel sulfate-reducing endosymbionts in the free-living metamonad Anaeramoeba.</title>
        <authorList>
            <person name="Jerlstrom-Hultqvist J."/>
            <person name="Cepicka I."/>
            <person name="Gallot-Lavallee L."/>
            <person name="Salas-Leiva D."/>
            <person name="Curtis B.A."/>
            <person name="Zahonova K."/>
            <person name="Pipaliya S."/>
            <person name="Dacks J."/>
            <person name="Roger A.J."/>
        </authorList>
    </citation>
    <scope>NUCLEOTIDE SEQUENCE</scope>
    <source>
        <strain evidence="9">Schooner1</strain>
    </source>
</reference>
<dbReference type="PANTHER" id="PTHR24351">
    <property type="entry name" value="RIBOSOMAL PROTEIN S6 KINASE"/>
    <property type="match status" value="1"/>
</dbReference>
<keyword evidence="2" id="KW-0808">Transferase</keyword>
<feature type="compositionally biased region" description="Low complexity" evidence="6">
    <location>
        <begin position="805"/>
        <end position="831"/>
    </location>
</feature>
<feature type="compositionally biased region" description="Basic and acidic residues" evidence="6">
    <location>
        <begin position="443"/>
        <end position="457"/>
    </location>
</feature>
<evidence type="ECO:0000259" key="8">
    <source>
        <dbReference type="PROSITE" id="PS51285"/>
    </source>
</evidence>
<feature type="compositionally biased region" description="Basic and acidic residues" evidence="6">
    <location>
        <begin position="832"/>
        <end position="842"/>
    </location>
</feature>
<organism evidence="9 10">
    <name type="scientific">Anaeramoeba flamelloides</name>
    <dbReference type="NCBI Taxonomy" id="1746091"/>
    <lineage>
        <taxon>Eukaryota</taxon>
        <taxon>Metamonada</taxon>
        <taxon>Anaeramoebidae</taxon>
        <taxon>Anaeramoeba</taxon>
    </lineage>
</organism>
<feature type="domain" description="AGC-kinase C-terminal" evidence="8">
    <location>
        <begin position="1364"/>
        <end position="1445"/>
    </location>
</feature>
<keyword evidence="3" id="KW-0547">Nucleotide-binding</keyword>
<dbReference type="Pfam" id="PF00069">
    <property type="entry name" value="Pkinase"/>
    <property type="match status" value="2"/>
</dbReference>
<dbReference type="SMART" id="SM00220">
    <property type="entry name" value="S_TKc"/>
    <property type="match status" value="1"/>
</dbReference>
<feature type="compositionally biased region" description="Basic and acidic residues" evidence="6">
    <location>
        <begin position="1043"/>
        <end position="1052"/>
    </location>
</feature>
<dbReference type="SMART" id="SM00133">
    <property type="entry name" value="S_TK_X"/>
    <property type="match status" value="1"/>
</dbReference>
<feature type="region of interest" description="Disordered" evidence="6">
    <location>
        <begin position="60"/>
        <end position="119"/>
    </location>
</feature>
<feature type="region of interest" description="Disordered" evidence="6">
    <location>
        <begin position="758"/>
        <end position="873"/>
    </location>
</feature>
<feature type="compositionally biased region" description="Basic residues" evidence="6">
    <location>
        <begin position="1057"/>
        <end position="1075"/>
    </location>
</feature>
<evidence type="ECO:0000256" key="2">
    <source>
        <dbReference type="ARBA" id="ARBA00022679"/>
    </source>
</evidence>
<feature type="compositionally biased region" description="Basic residues" evidence="6">
    <location>
        <begin position="458"/>
        <end position="500"/>
    </location>
</feature>
<feature type="compositionally biased region" description="Low complexity" evidence="6">
    <location>
        <begin position="368"/>
        <end position="402"/>
    </location>
</feature>
<feature type="compositionally biased region" description="Basic residues" evidence="6">
    <location>
        <begin position="403"/>
        <end position="417"/>
    </location>
</feature>
<name>A0ABQ8Y8X8_9EUKA</name>
<feature type="compositionally biased region" description="Acidic residues" evidence="6">
    <location>
        <begin position="774"/>
        <end position="791"/>
    </location>
</feature>
<feature type="compositionally biased region" description="Basic residues" evidence="6">
    <location>
        <begin position="66"/>
        <end position="75"/>
    </location>
</feature>
<evidence type="ECO:0000256" key="5">
    <source>
        <dbReference type="ARBA" id="ARBA00022840"/>
    </source>
</evidence>
<keyword evidence="1" id="KW-0723">Serine/threonine-protein kinase</keyword>
<dbReference type="SUPFAM" id="SSF56112">
    <property type="entry name" value="Protein kinase-like (PK-like)"/>
    <property type="match status" value="1"/>
</dbReference>
<accession>A0ABQ8Y8X8</accession>
<keyword evidence="4 9" id="KW-0418">Kinase</keyword>
<sequence>MNKFENKEVWENISWISSSSHSSLSEGELIDETNSKLSFPKNQRLPITLRSATDQSVEVSSSKIIKNSKKLKNKSHNSNNLTKGHNRHSKTHVKKQPTNMKKKEKKKNKFGNKNKIENSKDTHLNTFSHQRLSSVKKQKSFNFGEQSVMHSFLLIQKNFEQLKRATDRVLIIIIHEIEEIMKKNLVLNNRRAIGLNRLRSDNVLHNRKIQNNFRSQTFDLDFKNVENKNKDKGKGKNKKKNKRFQKQVYNEKIKTKGNGAFQEGGNYFCQSGNSGKKKFLRYMHDLLMISKEILKIPIEQMSSEKFEKYTEQVHRRCRGWGSDWPNKKISTKLLFNIARILRMVRSEESLPEYQLFKRLATTSTTQFSNSPPLHLLNNLTTNNSINNSNSTTNSKGSVGKSGNRNKNKNKQKLKGKDKRKDKGKSWNKNNDNDKNNQTNKPFDLNKLKKELKKETKSKSKSKNNHTKQQKQKQNKNNNKKKINNNKNKIKNKSKKVQKKSSFREKKIQKKNLNSNKNDNLLGNEDDKKNKHNNNNHNSNSNSKSNSKTKSRSNSKGKNKNKGKEQVEKTTSDQDEFYLLCRMCESLVRVDLLEEHSEYCVVANKSKSKLILCDERLKKIIGHIDHSLKKWKLEFKKNTSKKAIQWKVLILENFKILGNCTFNLDSNTQNYLKLSKTLIKRVRKQKMLFVDKCDSNDICLSERLERVMQEKYKALKGVHHTTPHLERTKKTQKIIEKNGNNPIIKKEEKGVLQLTEILELPQGKNPTSMNGSNGDGDEDEDEDEDNDGDDDQESLKIQKKNKGAINNEENSDSSNNTSNNLNHINNNNNNNNGDDHAHDRDNVSSENNQSRSQIKETYKNNNNKNSKRKSRESKQIVKNFSKISDFQLIKKIARGAYGRVFLAKKKKTGDIYALKVLKKEDMYLKNQVDHVTRERKIMSKTSNRNPYVVKLYYSFQTKQNLYLVMEYMPGADLFSLLQKVGGTFNEQTAKLYLAELVLILEFVHSLGIIHRDLKPDNLLIDKNGRLKLTDFGLSKIGLIRRADGRDDKRERQIQRQQQKQKFRRKLDKKKKRRRRNIQTPRPQTKDFFRSKSAYITHKYNPEEDFQLQVNFQNSSTESNESDESGEKADSKSNSFSSSFFSESFSKYDSKHYSSINNIKDVSNNFESLNLTCLSCDNINNYSLNISNNEDENGNENGDENGNRNENENGNEKENENGNGDDKENSKNDQNSREKRNVIDQSHKNLKGKQSSNLESMSIAKNNRTNLVGTPNYLAPEVLLGKFGHSFAIDWWAFGVIAYELVCGYPPFVDETIEDIFNNIVDLNIYFEDFMSDEFVDLISLLLVDDPNERLGSKGADEIKRHPFFEGIDWDNFFKTESPPWKPRIQSEIDVKYFDSTRYSNLLEHEIDQDIFDDMRVENIDESLFLTNSKNFEDFSTVNWDQLKFLNLKAIHSTKTSRTNSPTRKEKD</sequence>
<dbReference type="Gene3D" id="1.10.510.10">
    <property type="entry name" value="Transferase(Phosphotransferase) domain 1"/>
    <property type="match status" value="2"/>
</dbReference>
<feature type="region of interest" description="Disordered" evidence="6">
    <location>
        <begin position="1043"/>
        <end position="1082"/>
    </location>
</feature>
<dbReference type="InterPro" id="IPR000961">
    <property type="entry name" value="AGC-kinase_C"/>
</dbReference>
<dbReference type="EMBL" id="JAOAOG010000195">
    <property type="protein sequence ID" value="KAJ6241258.1"/>
    <property type="molecule type" value="Genomic_DNA"/>
</dbReference>
<dbReference type="PROSITE" id="PS50011">
    <property type="entry name" value="PROTEIN_KINASE_DOM"/>
    <property type="match status" value="1"/>
</dbReference>
<dbReference type="InterPro" id="IPR000719">
    <property type="entry name" value="Prot_kinase_dom"/>
</dbReference>
<feature type="compositionally biased region" description="Low complexity" evidence="6">
    <location>
        <begin position="510"/>
        <end position="522"/>
    </location>
</feature>
<protein>
    <submittedName>
        <fullName evidence="9">Serine/threonine-protein kinase pkga-related</fullName>
    </submittedName>
</protein>
<dbReference type="Gene3D" id="3.30.200.20">
    <property type="entry name" value="Phosphorylase Kinase, domain 1"/>
    <property type="match status" value="2"/>
</dbReference>
<evidence type="ECO:0000256" key="3">
    <source>
        <dbReference type="ARBA" id="ARBA00022741"/>
    </source>
</evidence>
<dbReference type="CDD" id="cd05579">
    <property type="entry name" value="STKc_MAST_like"/>
    <property type="match status" value="1"/>
</dbReference>
<dbReference type="InterPro" id="IPR008271">
    <property type="entry name" value="Ser/Thr_kinase_AS"/>
</dbReference>
<dbReference type="Proteomes" id="UP001150062">
    <property type="component" value="Unassembled WGS sequence"/>
</dbReference>
<feature type="compositionally biased region" description="Basic residues" evidence="6">
    <location>
        <begin position="546"/>
        <end position="560"/>
    </location>
</feature>
<feature type="compositionally biased region" description="Basic and acidic residues" evidence="6">
    <location>
        <begin position="1199"/>
        <end position="1241"/>
    </location>
</feature>
<evidence type="ECO:0000256" key="6">
    <source>
        <dbReference type="SAM" id="MobiDB-lite"/>
    </source>
</evidence>
<feature type="compositionally biased region" description="Basic and acidic residues" evidence="6">
    <location>
        <begin position="418"/>
        <end position="434"/>
    </location>
</feature>
<evidence type="ECO:0000256" key="1">
    <source>
        <dbReference type="ARBA" id="ARBA00022527"/>
    </source>
</evidence>
<dbReference type="GO" id="GO:0016301">
    <property type="term" value="F:kinase activity"/>
    <property type="evidence" value="ECO:0007669"/>
    <property type="project" value="UniProtKB-KW"/>
</dbReference>
<dbReference type="PROSITE" id="PS00108">
    <property type="entry name" value="PROTEIN_KINASE_ST"/>
    <property type="match status" value="1"/>
</dbReference>
<proteinExistence type="predicted"/>
<feature type="compositionally biased region" description="Basic residues" evidence="6">
    <location>
        <begin position="235"/>
        <end position="244"/>
    </location>
</feature>